<keyword evidence="1" id="KW-0812">Transmembrane</keyword>
<dbReference type="InterPro" id="IPR016047">
    <property type="entry name" value="M23ase_b-sheet_dom"/>
</dbReference>
<feature type="domain" description="M23ase beta-sheet core" evidence="2">
    <location>
        <begin position="200"/>
        <end position="294"/>
    </location>
</feature>
<dbReference type="Pfam" id="PF01551">
    <property type="entry name" value="Peptidase_M23"/>
    <property type="match status" value="1"/>
</dbReference>
<evidence type="ECO:0000313" key="3">
    <source>
        <dbReference type="EMBL" id="VAW55466.1"/>
    </source>
</evidence>
<proteinExistence type="predicted"/>
<organism evidence="3">
    <name type="scientific">hydrothermal vent metagenome</name>
    <dbReference type="NCBI Taxonomy" id="652676"/>
    <lineage>
        <taxon>unclassified sequences</taxon>
        <taxon>metagenomes</taxon>
        <taxon>ecological metagenomes</taxon>
    </lineage>
</organism>
<evidence type="ECO:0000259" key="2">
    <source>
        <dbReference type="Pfam" id="PF01551"/>
    </source>
</evidence>
<dbReference type="SUPFAM" id="SSF51261">
    <property type="entry name" value="Duplicated hybrid motif"/>
    <property type="match status" value="1"/>
</dbReference>
<accession>A0A3B0XFU2</accession>
<dbReference type="InterPro" id="IPR011055">
    <property type="entry name" value="Dup_hybrid_motif"/>
</dbReference>
<dbReference type="Gene3D" id="2.70.70.10">
    <property type="entry name" value="Glucose Permease (Domain IIA)"/>
    <property type="match status" value="1"/>
</dbReference>
<dbReference type="CDD" id="cd12797">
    <property type="entry name" value="M23_peptidase"/>
    <property type="match status" value="1"/>
</dbReference>
<gene>
    <name evidence="3" type="ORF">MNBD_GAMMA05-2494</name>
</gene>
<dbReference type="PANTHER" id="PTHR21666">
    <property type="entry name" value="PEPTIDASE-RELATED"/>
    <property type="match status" value="1"/>
</dbReference>
<feature type="transmembrane region" description="Helical" evidence="1">
    <location>
        <begin position="24"/>
        <end position="45"/>
    </location>
</feature>
<dbReference type="GO" id="GO:0004222">
    <property type="term" value="F:metalloendopeptidase activity"/>
    <property type="evidence" value="ECO:0007669"/>
    <property type="project" value="TreeGrafter"/>
</dbReference>
<dbReference type="EMBL" id="UOFE01000048">
    <property type="protein sequence ID" value="VAW55466.1"/>
    <property type="molecule type" value="Genomic_DNA"/>
</dbReference>
<reference evidence="3" key="1">
    <citation type="submission" date="2018-06" db="EMBL/GenBank/DDBJ databases">
        <authorList>
            <person name="Zhirakovskaya E."/>
        </authorList>
    </citation>
    <scope>NUCLEOTIDE SEQUENCE</scope>
</reference>
<keyword evidence="1" id="KW-0472">Membrane</keyword>
<dbReference type="PANTHER" id="PTHR21666:SF291">
    <property type="entry name" value="STAGE II SPORULATION PROTEIN Q"/>
    <property type="match status" value="1"/>
</dbReference>
<evidence type="ECO:0000256" key="1">
    <source>
        <dbReference type="SAM" id="Phobius"/>
    </source>
</evidence>
<dbReference type="AlphaFoldDB" id="A0A3B0XFU2"/>
<protein>
    <submittedName>
        <fullName evidence="3">Peptidase, M23/M37 family</fullName>
    </submittedName>
</protein>
<sequence>MNIIFVGKFRGKPLRCQLDGTRQLFTCATIISLFAGLLVSSGYWYGKTNAAVNELAALEHDISTQKILINEARQSAESELDALAARLGKMQANVIRLNALGQRLVKVAKLDSKEFDFKNTPAYGGPAETDSVASMYFNDVVANLDKQLASREEQLDVLEEVIMNRQLRRASKPRGRPITKGWTSSYYGKRTDPFSGRLAMHKGMDFAGKEGSEIVAVASGVVIWASDRYGYGELIEINHGNGYSTRYGHNAKLLVSVGDSVEKGQAISSMGSTGRSTGPHVHFEVLKNDRQINPAKFVALK</sequence>
<keyword evidence="1" id="KW-1133">Transmembrane helix</keyword>
<name>A0A3B0XFU2_9ZZZZ</name>
<dbReference type="FunFam" id="2.70.70.10:FF:000006">
    <property type="entry name" value="M23 family peptidase"/>
    <property type="match status" value="1"/>
</dbReference>
<dbReference type="InterPro" id="IPR050570">
    <property type="entry name" value="Cell_wall_metabolism_enzyme"/>
</dbReference>